<keyword evidence="2" id="KW-0597">Phosphoprotein</keyword>
<dbReference type="Gene3D" id="3.40.366.10">
    <property type="entry name" value="Malonyl-Coenzyme A Acyl Carrier Protein, domain 2"/>
    <property type="match status" value="1"/>
</dbReference>
<keyword evidence="3" id="KW-0808">Transferase</keyword>
<dbReference type="Proteomes" id="UP001595868">
    <property type="component" value="Unassembled WGS sequence"/>
</dbReference>
<evidence type="ECO:0000256" key="1">
    <source>
        <dbReference type="ARBA" id="ARBA00022450"/>
    </source>
</evidence>
<dbReference type="Pfam" id="PF00109">
    <property type="entry name" value="ketoacyl-synt"/>
    <property type="match status" value="2"/>
</dbReference>
<dbReference type="Gene3D" id="3.40.47.10">
    <property type="match status" value="2"/>
</dbReference>
<evidence type="ECO:0000313" key="9">
    <source>
        <dbReference type="Proteomes" id="UP001595868"/>
    </source>
</evidence>
<dbReference type="Pfam" id="PF00698">
    <property type="entry name" value="Acyl_transf_1"/>
    <property type="match status" value="1"/>
</dbReference>
<dbReference type="Pfam" id="PF02801">
    <property type="entry name" value="Ketoacyl-synt_C"/>
    <property type="match status" value="2"/>
</dbReference>
<feature type="domain" description="Ketosynthase family 3 (KS3)" evidence="7">
    <location>
        <begin position="6"/>
        <end position="427"/>
    </location>
</feature>
<dbReference type="InterPro" id="IPR020806">
    <property type="entry name" value="PKS_PP-bd"/>
</dbReference>
<dbReference type="PROSITE" id="PS00012">
    <property type="entry name" value="PHOSPHOPANTETHEINE"/>
    <property type="match status" value="1"/>
</dbReference>
<accession>A0ABV8KMW9</accession>
<keyword evidence="9" id="KW-1185">Reference proteome</keyword>
<dbReference type="InterPro" id="IPR016035">
    <property type="entry name" value="Acyl_Trfase/lysoPLipase"/>
</dbReference>
<dbReference type="SUPFAM" id="SSF47336">
    <property type="entry name" value="ACP-like"/>
    <property type="match status" value="1"/>
</dbReference>
<proteinExistence type="predicted"/>
<dbReference type="InterPro" id="IPR036736">
    <property type="entry name" value="ACP-like_sf"/>
</dbReference>
<dbReference type="InterPro" id="IPR020841">
    <property type="entry name" value="PKS_Beta-ketoAc_synthase_dom"/>
</dbReference>
<reference evidence="9" key="1">
    <citation type="journal article" date="2019" name="Int. J. Syst. Evol. Microbiol.">
        <title>The Global Catalogue of Microorganisms (GCM) 10K type strain sequencing project: providing services to taxonomists for standard genome sequencing and annotation.</title>
        <authorList>
            <consortium name="The Broad Institute Genomics Platform"/>
            <consortium name="The Broad Institute Genome Sequencing Center for Infectious Disease"/>
            <person name="Wu L."/>
            <person name="Ma J."/>
        </authorList>
    </citation>
    <scope>NUCLEOTIDE SEQUENCE [LARGE SCALE GENOMIC DNA]</scope>
    <source>
        <strain evidence="9">2902at01</strain>
    </source>
</reference>
<dbReference type="Pfam" id="PF00550">
    <property type="entry name" value="PP-binding"/>
    <property type="match status" value="1"/>
</dbReference>
<dbReference type="PANTHER" id="PTHR43775:SF51">
    <property type="entry name" value="INACTIVE PHENOLPHTHIOCEROL SYNTHESIS POLYKETIDE SYNTHASE TYPE I PKS1-RELATED"/>
    <property type="match status" value="1"/>
</dbReference>
<organism evidence="8 9">
    <name type="scientific">Micromonospora zhanjiangensis</name>
    <dbReference type="NCBI Taxonomy" id="1522057"/>
    <lineage>
        <taxon>Bacteria</taxon>
        <taxon>Bacillati</taxon>
        <taxon>Actinomycetota</taxon>
        <taxon>Actinomycetes</taxon>
        <taxon>Micromonosporales</taxon>
        <taxon>Micromonosporaceae</taxon>
        <taxon>Micromonospora</taxon>
    </lineage>
</organism>
<dbReference type="InterPro" id="IPR032821">
    <property type="entry name" value="PKS_assoc"/>
</dbReference>
<dbReference type="SMART" id="SM00827">
    <property type="entry name" value="PKS_AT"/>
    <property type="match status" value="1"/>
</dbReference>
<dbReference type="PROSITE" id="PS52004">
    <property type="entry name" value="KS3_2"/>
    <property type="match status" value="2"/>
</dbReference>
<dbReference type="Gene3D" id="3.30.70.3290">
    <property type="match status" value="1"/>
</dbReference>
<keyword evidence="4" id="KW-0012">Acyltransferase</keyword>
<dbReference type="PROSITE" id="PS50075">
    <property type="entry name" value="CARRIER"/>
    <property type="match status" value="1"/>
</dbReference>
<dbReference type="InterPro" id="IPR006162">
    <property type="entry name" value="Ppantetheine_attach_site"/>
</dbReference>
<dbReference type="SMART" id="SM00823">
    <property type="entry name" value="PKS_PP"/>
    <property type="match status" value="1"/>
</dbReference>
<evidence type="ECO:0000256" key="5">
    <source>
        <dbReference type="SAM" id="MobiDB-lite"/>
    </source>
</evidence>
<dbReference type="Pfam" id="PF16197">
    <property type="entry name" value="KAsynt_C_assoc"/>
    <property type="match status" value="2"/>
</dbReference>
<dbReference type="InterPro" id="IPR018201">
    <property type="entry name" value="Ketoacyl_synth_AS"/>
</dbReference>
<dbReference type="InterPro" id="IPR050091">
    <property type="entry name" value="PKS_NRPS_Biosynth_Enz"/>
</dbReference>
<dbReference type="SUPFAM" id="SSF53901">
    <property type="entry name" value="Thiolase-like"/>
    <property type="match status" value="2"/>
</dbReference>
<dbReference type="InterPro" id="IPR014030">
    <property type="entry name" value="Ketoacyl_synth_N"/>
</dbReference>
<feature type="domain" description="Carrier" evidence="6">
    <location>
        <begin position="913"/>
        <end position="988"/>
    </location>
</feature>
<evidence type="ECO:0000256" key="4">
    <source>
        <dbReference type="ARBA" id="ARBA00023315"/>
    </source>
</evidence>
<dbReference type="InterPro" id="IPR009081">
    <property type="entry name" value="PP-bd_ACP"/>
</dbReference>
<dbReference type="PANTHER" id="PTHR43775">
    <property type="entry name" value="FATTY ACID SYNTHASE"/>
    <property type="match status" value="1"/>
</dbReference>
<protein>
    <submittedName>
        <fullName evidence="8">Beta-ketoacyl synthase N-terminal-like domain-containing protein</fullName>
    </submittedName>
</protein>
<feature type="region of interest" description="Disordered" evidence="5">
    <location>
        <begin position="878"/>
        <end position="911"/>
    </location>
</feature>
<dbReference type="InterPro" id="IPR016039">
    <property type="entry name" value="Thiolase-like"/>
</dbReference>
<dbReference type="CDD" id="cd00833">
    <property type="entry name" value="PKS"/>
    <property type="match status" value="2"/>
</dbReference>
<evidence type="ECO:0000256" key="2">
    <source>
        <dbReference type="ARBA" id="ARBA00022553"/>
    </source>
</evidence>
<dbReference type="PROSITE" id="PS00606">
    <property type="entry name" value="KS3_1"/>
    <property type="match status" value="1"/>
</dbReference>
<dbReference type="InterPro" id="IPR001227">
    <property type="entry name" value="Ac_transferase_dom_sf"/>
</dbReference>
<evidence type="ECO:0000313" key="8">
    <source>
        <dbReference type="EMBL" id="MFC4107449.1"/>
    </source>
</evidence>
<dbReference type="SUPFAM" id="SSF55048">
    <property type="entry name" value="Probable ACP-binding domain of malonyl-CoA ACP transacylase"/>
    <property type="match status" value="1"/>
</dbReference>
<dbReference type="Gene3D" id="1.10.1200.10">
    <property type="entry name" value="ACP-like"/>
    <property type="match status" value="1"/>
</dbReference>
<dbReference type="InterPro" id="IPR014031">
    <property type="entry name" value="Ketoacyl_synth_C"/>
</dbReference>
<comment type="caution">
    <text evidence="8">The sequence shown here is derived from an EMBL/GenBank/DDBJ whole genome shotgun (WGS) entry which is preliminary data.</text>
</comment>
<dbReference type="InterPro" id="IPR016036">
    <property type="entry name" value="Malonyl_transacylase_ACP-bd"/>
</dbReference>
<feature type="non-terminal residue" evidence="8">
    <location>
        <position position="1561"/>
    </location>
</feature>
<feature type="domain" description="Ketosynthase family 3 (KS3)" evidence="7">
    <location>
        <begin position="1001"/>
        <end position="1425"/>
    </location>
</feature>
<dbReference type="EMBL" id="JBHSBN010000009">
    <property type="protein sequence ID" value="MFC4107449.1"/>
    <property type="molecule type" value="Genomic_DNA"/>
</dbReference>
<evidence type="ECO:0000259" key="6">
    <source>
        <dbReference type="PROSITE" id="PS50075"/>
    </source>
</evidence>
<keyword evidence="1" id="KW-0596">Phosphopantetheine</keyword>
<dbReference type="SMART" id="SM00825">
    <property type="entry name" value="PKS_KS"/>
    <property type="match status" value="2"/>
</dbReference>
<dbReference type="SUPFAM" id="SSF52151">
    <property type="entry name" value="FabD/lysophospholipase-like"/>
    <property type="match status" value="1"/>
</dbReference>
<name>A0ABV8KMW9_9ACTN</name>
<evidence type="ECO:0000256" key="3">
    <source>
        <dbReference type="ARBA" id="ARBA00022679"/>
    </source>
</evidence>
<gene>
    <name evidence="8" type="ORF">ACFOX0_16145</name>
</gene>
<dbReference type="InterPro" id="IPR014043">
    <property type="entry name" value="Acyl_transferase_dom"/>
</dbReference>
<evidence type="ECO:0000259" key="7">
    <source>
        <dbReference type="PROSITE" id="PS52004"/>
    </source>
</evidence>
<sequence>MNGDHDSAVAVVGLACRLPQAPDVPALWALLEGGASGISDWPADRWAPAAPIDPDRLPPTRRGGFIADPAAFDAAFFGISPREADMLDPQQRLALELGWEALENAGVRPATLAGSRTGVYLGTMAGDYATVVHDQGPDAVTPHTVAGLTRGIIANRLSYTLGLRGPSLTVDSAQSSSLVAVHLAVEGLARGECDLALTGGVNLLLAPESTLAAARFGGLSPDGECYTFDARANGYVRGEGGVMMMLKPLERALSDGDRIYSVIWGSAVNNDGSTDGLTIPDQTAQEDVIRAAWKRAEIDPGQVGYVETHGTGTKVGDPIEAAALGATYGRHRPPAEPLLIGSIKTNIGHLEGAAGIAGLLKAVLSVQHSTLPAQLNFAHPNPSIPFSEYNVLVNTERFLWPPERGPLIAGVSSFGMGGTNCHVIISGLPAQMAGSNSSVTSSAGPFPLPISGRGTDALRAQSGQLSRLWADRPGIDRRDVAHALATTRTAFEDRAVVLGDGDPRAALTALAEGRRSADVVTGRVLTGNGPRVAFLFTGQGSQQHRMGADLHARFPVFAAALDEACAGFDAEFGVALRDIMFAADDSRLHETLFTQAALFSFEVAMARLLESWGVRPGILAGHSIGEIAAAHVAGVFSLPDAVRLVAARGRLMQALPTGGAMVAVEASAEDVQPYLAGHESAVSLAAVNGPTSVVLSGSRDAVDEVVRLLDGQGRRTHRLRVSHAFHSALMDPMLDAFREVAESISYAAPERTLISNLTGTVADPGEIRRPGYWVRHVRETVRFSDGVAAIAAGGVTDMVEIGPDAALTAMAAAVLTDTGIVVAAARRRDQDEIRTVVAAAAGLHVRGTELDWTALLGGPGRRIDLPTYAFQRKRHWVRPGSGTRRPAPTTGVPAADTGPAESPATRPGTLGRPELARIIRAAAAQILGHDDPATVDLDRSFKDLGFESLSGVELRNLLVADTGASLPAGLIYDYPTPQLLLDHLTGAAATRARTPVAGMPDEPIAIVGMACRLPGGVSTPEQLWQMLADGRDAIGDFPTNRGWDLDTLYHPDPEHFGTSYTRHGGFLHDADQFDPNFFGMSPREALATDPQQRLLLETSWETLERAGIDATALRGSSTGVFVGATAADYGPRLANAGPGVEGYLLTGTSVSVASGRVAYTLGLEGPAVTLDTACSSSLVAIHLAAQSLRSGECDLALAGGAMVMATPGMFLEFSRQRGLSVDGRCKAFADDADGTGWAEGAGMLLLEKLSDAQANGHPILAVIRGTAINQDGASNGLTAPNGPAQQRVIQQALANAGLSPDDIDAVEAHGTGTRLGDPIEAQALTDAYGTGRQRPLWLGSLKSNIGHTQAAAGVAGVIKMTLALQNQQLPQTLHVDTPTSHIDWNDNALALLTEPQPWPTGSVKRRAGISSFGISGTNAHLILEEAPTTQPIDTTPDSQALTRGAVRQRQVLAFSAKTETALHAYAHNLANYLHHNNETGLAGQLATRTTFTHRAITTPTDLRHNQYTTGTTRGKLAILFTGQGAQHPNMHHITHPTFTHHLNQILTHFNPELRTAMTTND</sequence>